<dbReference type="EMBL" id="QEEZ01000003">
    <property type="protein sequence ID" value="PWC02490.1"/>
    <property type="molecule type" value="Genomic_DNA"/>
</dbReference>
<evidence type="ECO:0000259" key="3">
    <source>
        <dbReference type="Pfam" id="PF02826"/>
    </source>
</evidence>
<protein>
    <recommendedName>
        <fullName evidence="3">D-isomer specific 2-hydroxyacid dehydrogenase NAD-binding domain-containing protein</fullName>
    </recommendedName>
</protein>
<dbReference type="GO" id="GO:0051287">
    <property type="term" value="F:NAD binding"/>
    <property type="evidence" value="ECO:0007669"/>
    <property type="project" value="InterPro"/>
</dbReference>
<dbReference type="RefSeq" id="WP_108432064.1">
    <property type="nucleotide sequence ID" value="NZ_CP026947.1"/>
</dbReference>
<reference evidence="5" key="1">
    <citation type="submission" date="2018-04" db="EMBL/GenBank/DDBJ databases">
        <authorList>
            <person name="Liu S."/>
            <person name="Wang Z."/>
            <person name="Li J."/>
        </authorList>
    </citation>
    <scope>NUCLEOTIDE SEQUENCE [LARGE SCALE GENOMIC DNA]</scope>
    <source>
        <strain evidence="5">2189</strain>
    </source>
</reference>
<proteinExistence type="predicted"/>
<dbReference type="Pfam" id="PF02826">
    <property type="entry name" value="2-Hacid_dh_C"/>
    <property type="match status" value="1"/>
</dbReference>
<dbReference type="PROSITE" id="PS00671">
    <property type="entry name" value="D_2_HYDROXYACID_DH_3"/>
    <property type="match status" value="1"/>
</dbReference>
<dbReference type="AlphaFoldDB" id="A0A2U1T8Z9"/>
<dbReference type="CDD" id="cd12159">
    <property type="entry name" value="2-Hacid_dh_2"/>
    <property type="match status" value="1"/>
</dbReference>
<sequence length="305" mass="33231">MKFTMLPNPWDDVIDEVEGAGHHYTTDINEAEFLIFNGGKRAFPDPLPENIGFVQWPFAGVDDLIAKGILTEDVRWANAAGVYSKPVAEVALGLIISQYHYFKYPTVDGSFDSRDEIVDRQDWLFNDKTVALFGAGGIARELMRMLEPFGVRTIAVNRSGNEVAEADRTVAMDAADDVWGEADIVVLSLPLTDETRGLVDAEKFERMKNDALVINVGRGALIDHDDLVDALNEKKIAGAAMDVTAPEPLPAGHPLWSMPNVVISPHIAAPPTVARMLIGAQIIDNAAAFERGEKMPTEVDAAAGY</sequence>
<dbReference type="InterPro" id="IPR029753">
    <property type="entry name" value="D-isomer_DH_CS"/>
</dbReference>
<name>A0A2U1T8Z9_9CORY</name>
<keyword evidence="1" id="KW-0560">Oxidoreductase</keyword>
<comment type="caution">
    <text evidence="4">The sequence shown here is derived from an EMBL/GenBank/DDBJ whole genome shotgun (WGS) entry which is preliminary data.</text>
</comment>
<dbReference type="InterPro" id="IPR006140">
    <property type="entry name" value="D-isomer_DH_NAD-bd"/>
</dbReference>
<organism evidence="4 5">
    <name type="scientific">Corynebacterium yudongzhengii</name>
    <dbReference type="NCBI Taxonomy" id="2080740"/>
    <lineage>
        <taxon>Bacteria</taxon>
        <taxon>Bacillati</taxon>
        <taxon>Actinomycetota</taxon>
        <taxon>Actinomycetes</taxon>
        <taxon>Mycobacteriales</taxon>
        <taxon>Corynebacteriaceae</taxon>
        <taxon>Corynebacterium</taxon>
    </lineage>
</organism>
<dbReference type="GO" id="GO:0016616">
    <property type="term" value="F:oxidoreductase activity, acting on the CH-OH group of donors, NAD or NADP as acceptor"/>
    <property type="evidence" value="ECO:0007669"/>
    <property type="project" value="UniProtKB-ARBA"/>
</dbReference>
<dbReference type="OrthoDB" id="4324715at2"/>
<evidence type="ECO:0000256" key="2">
    <source>
        <dbReference type="ARBA" id="ARBA00023027"/>
    </source>
</evidence>
<gene>
    <name evidence="4" type="ORF">DF222_02345</name>
</gene>
<evidence type="ECO:0000256" key="1">
    <source>
        <dbReference type="ARBA" id="ARBA00023002"/>
    </source>
</evidence>
<keyword evidence="2" id="KW-0520">NAD</keyword>
<dbReference type="Gene3D" id="3.40.50.720">
    <property type="entry name" value="NAD(P)-binding Rossmann-like Domain"/>
    <property type="match status" value="2"/>
</dbReference>
<feature type="domain" description="D-isomer specific 2-hydroxyacid dehydrogenase NAD-binding" evidence="3">
    <location>
        <begin position="125"/>
        <end position="268"/>
    </location>
</feature>
<dbReference type="KEGG" id="cyz:C3B44_08925"/>
<dbReference type="PANTHER" id="PTHR43333">
    <property type="entry name" value="2-HACID_DH_C DOMAIN-CONTAINING PROTEIN"/>
    <property type="match status" value="1"/>
</dbReference>
<dbReference type="PANTHER" id="PTHR43333:SF1">
    <property type="entry name" value="D-ISOMER SPECIFIC 2-HYDROXYACID DEHYDROGENASE NAD-BINDING DOMAIN-CONTAINING PROTEIN"/>
    <property type="match status" value="1"/>
</dbReference>
<dbReference type="InterPro" id="IPR036291">
    <property type="entry name" value="NAD(P)-bd_dom_sf"/>
</dbReference>
<accession>A0A2U1T8Z9</accession>
<evidence type="ECO:0000313" key="5">
    <source>
        <dbReference type="Proteomes" id="UP000244989"/>
    </source>
</evidence>
<keyword evidence="5" id="KW-1185">Reference proteome</keyword>
<dbReference type="Proteomes" id="UP000244989">
    <property type="component" value="Unassembled WGS sequence"/>
</dbReference>
<evidence type="ECO:0000313" key="4">
    <source>
        <dbReference type="EMBL" id="PWC02490.1"/>
    </source>
</evidence>
<dbReference type="SUPFAM" id="SSF51735">
    <property type="entry name" value="NAD(P)-binding Rossmann-fold domains"/>
    <property type="match status" value="1"/>
</dbReference>